<feature type="domain" description="RelA/SpoT" evidence="1">
    <location>
        <begin position="118"/>
        <end position="288"/>
    </location>
</feature>
<gene>
    <name evidence="2" type="ORF">HELGO_WM7150</name>
</gene>
<dbReference type="InterPro" id="IPR043519">
    <property type="entry name" value="NT_sf"/>
</dbReference>
<organism evidence="2">
    <name type="scientific">uncultured Sulfurovum sp</name>
    <dbReference type="NCBI Taxonomy" id="269237"/>
    <lineage>
        <taxon>Bacteria</taxon>
        <taxon>Pseudomonadati</taxon>
        <taxon>Campylobacterota</taxon>
        <taxon>Epsilonproteobacteria</taxon>
        <taxon>Campylobacterales</taxon>
        <taxon>Sulfurovaceae</taxon>
        <taxon>Sulfurovum</taxon>
        <taxon>environmental samples</taxon>
    </lineage>
</organism>
<dbReference type="InterPro" id="IPR007685">
    <property type="entry name" value="RelA_SpoT"/>
</dbReference>
<dbReference type="Gene3D" id="3.30.460.10">
    <property type="entry name" value="Beta Polymerase, domain 2"/>
    <property type="match status" value="1"/>
</dbReference>
<reference evidence="2" key="1">
    <citation type="submission" date="2020-01" db="EMBL/GenBank/DDBJ databases">
        <authorList>
            <person name="Meier V. D."/>
            <person name="Meier V D."/>
        </authorList>
    </citation>
    <scope>NUCLEOTIDE SEQUENCE</scope>
    <source>
        <strain evidence="2">HLG_WM_MAG_06</strain>
    </source>
</reference>
<accession>A0A6S6TC74</accession>
<evidence type="ECO:0000259" key="1">
    <source>
        <dbReference type="SMART" id="SM00954"/>
    </source>
</evidence>
<evidence type="ECO:0000313" key="2">
    <source>
        <dbReference type="EMBL" id="CAA6815836.1"/>
    </source>
</evidence>
<dbReference type="SUPFAM" id="SSF81301">
    <property type="entry name" value="Nucleotidyltransferase"/>
    <property type="match status" value="1"/>
</dbReference>
<sequence>MQQYINIHHFTPKKRYPNNGEILFLIDSAIQNLYIANGSEKKMKKTLATLKQYVVACMYEYNQLTGVTEEVINDYISNTPNGILPRYVEAVLGYFIHSSLDNEAINILKYSGIKEIKIRYKHADSVIKKLVKNGFNNIQKVQDPTKVFLRGGLLHDLIGIQFICAYPYQAEWLARALYHFFKIPNRTDDHLSHGFYSIDRDSGYKGLHCDRTYWNPAFDAEFIKKSKSSILPKDITSFSNIEISDSSKLLNEYHQVFNIEIQIQTSFQNIWAKMEHEKSYDILAKGRGKSQEITVLWKMLSDNLSSIEEQFQKLQVKTEQYVYQDDMKEGYGFISRTLETDKETQLVFNKSVEMIRKLEIKLKHHEIARIDYIFDLEKEIKFLESYLKSHPKLEQSAVFSIKLQIAFIYYSFSNHRKDFNAKDIANFLSNSVKYYNEIIHSLCHEAQYRYVRFKDLMIINAVIRYGQLSQKYGLGLINKSIIEEDIPFDIGKQNTNQIDGIQYVGYGLYIFTNLNDFDLNILKSDKSSFFRTVDYLDKFSRDIELSGETSIIIKGLNGRDFVLEDLIKNFRKKYMNKKLEIDFMYVLDGNDKMIITNTSFIVSFLSTLIINKLEKPINILERVVHLSSHESIKASDIFLYEYASYLFSYEYALEAVRDDDNQDEINHYGKYHYENMINLLFRIKREEDIYEFIKARTYFNNIKGRDNFKEDYLSSMLKNR</sequence>
<dbReference type="AlphaFoldDB" id="A0A6S6TC74"/>
<dbReference type="GO" id="GO:0015969">
    <property type="term" value="P:guanosine tetraphosphate metabolic process"/>
    <property type="evidence" value="ECO:0007669"/>
    <property type="project" value="InterPro"/>
</dbReference>
<proteinExistence type="predicted"/>
<protein>
    <recommendedName>
        <fullName evidence="1">RelA/SpoT domain-containing protein</fullName>
    </recommendedName>
</protein>
<name>A0A6S6TC74_9BACT</name>
<dbReference type="SMART" id="SM00954">
    <property type="entry name" value="RelA_SpoT"/>
    <property type="match status" value="1"/>
</dbReference>
<dbReference type="EMBL" id="CACVAP010000083">
    <property type="protein sequence ID" value="CAA6815836.1"/>
    <property type="molecule type" value="Genomic_DNA"/>
</dbReference>